<gene>
    <name evidence="1" type="ORF">ERS008198_01510</name>
</gene>
<evidence type="ECO:0000313" key="1">
    <source>
        <dbReference type="EMBL" id="CNT95307.1"/>
    </source>
</evidence>
<accession>A0A655C3S0</accession>
<reference evidence="1 2" key="1">
    <citation type="submission" date="2015-03" db="EMBL/GenBank/DDBJ databases">
        <authorList>
            <consortium name="Pathogen Informatics"/>
        </authorList>
    </citation>
    <scope>NUCLEOTIDE SEQUENCE [LARGE SCALE GENOMIC DNA]</scope>
    <source>
        <strain evidence="1 2">A1104</strain>
    </source>
</reference>
<sequence length="74" mass="7988">MTVLTPWLSSTCKIMLPSSAPSVSIFDPTVTGDAACRGKLTVASNASELTHSFEIVMMLSSSFYGLFQRLEKKA</sequence>
<organism evidence="1 2">
    <name type="scientific">Salmonella enterica subsp. enterica serovar Bovismorbificans</name>
    <dbReference type="NCBI Taxonomy" id="58097"/>
    <lineage>
        <taxon>Bacteria</taxon>
        <taxon>Pseudomonadati</taxon>
        <taxon>Pseudomonadota</taxon>
        <taxon>Gammaproteobacteria</taxon>
        <taxon>Enterobacterales</taxon>
        <taxon>Enterobacteriaceae</taxon>
        <taxon>Salmonella</taxon>
    </lineage>
</organism>
<dbReference type="Proteomes" id="UP000041314">
    <property type="component" value="Unassembled WGS sequence"/>
</dbReference>
<evidence type="ECO:0000313" key="2">
    <source>
        <dbReference type="Proteomes" id="UP000041314"/>
    </source>
</evidence>
<name>A0A655C3S0_SALET</name>
<dbReference type="EMBL" id="CQPA01000008">
    <property type="protein sequence ID" value="CNT95307.1"/>
    <property type="molecule type" value="Genomic_DNA"/>
</dbReference>
<proteinExistence type="predicted"/>
<dbReference type="AlphaFoldDB" id="A0A655C3S0"/>
<protein>
    <submittedName>
        <fullName evidence="1">Uncharacterized protein</fullName>
    </submittedName>
</protein>